<organism evidence="2 3">
    <name type="scientific">Gossypium hirsutum</name>
    <name type="common">Upland cotton</name>
    <name type="synonym">Gossypium mexicanum</name>
    <dbReference type="NCBI Taxonomy" id="3635"/>
    <lineage>
        <taxon>Eukaryota</taxon>
        <taxon>Viridiplantae</taxon>
        <taxon>Streptophyta</taxon>
        <taxon>Embryophyta</taxon>
        <taxon>Tracheophyta</taxon>
        <taxon>Spermatophyta</taxon>
        <taxon>Magnoliopsida</taxon>
        <taxon>eudicotyledons</taxon>
        <taxon>Gunneridae</taxon>
        <taxon>Pentapetalae</taxon>
        <taxon>rosids</taxon>
        <taxon>malvids</taxon>
        <taxon>Malvales</taxon>
        <taxon>Malvaceae</taxon>
        <taxon>Malvoideae</taxon>
        <taxon>Gossypium</taxon>
    </lineage>
</organism>
<dbReference type="GO" id="GO:0003824">
    <property type="term" value="F:catalytic activity"/>
    <property type="evidence" value="ECO:0007669"/>
    <property type="project" value="InterPro"/>
</dbReference>
<dbReference type="RefSeq" id="XP_016742136.1">
    <property type="nucleotide sequence ID" value="XM_016886647.2"/>
</dbReference>
<reference evidence="3" key="2">
    <citation type="submission" date="2025-08" db="UniProtKB">
        <authorList>
            <consortium name="RefSeq"/>
        </authorList>
    </citation>
    <scope>IDENTIFICATION</scope>
</reference>
<sequence length="203" mass="23580">MGKAVKKAIYQYLRSPNCRKRRCLWDALKANFLGNGYHWMVVGDFNALLASSEKKGGRVSGKRYSYFGNFVDSTGVHDFGFKCAPFTCCRSGVYERLDRAIENYVWLVSFPNYFVTHLSRLIADHRPLVLTLQPMLHSVMGSPFRFLARWIEHWKFFYFVKKNGNFNGSMFNTVANFTNQLKEWNKQVYGHIGFRKKKAASKA</sequence>
<name>A0A1U8NT29_GOSHI</name>
<protein>
    <recommendedName>
        <fullName evidence="1">Endonuclease/exonuclease/phosphatase domain-containing protein</fullName>
    </recommendedName>
</protein>
<dbReference type="AlphaFoldDB" id="A0A1U8NT29"/>
<accession>A0A1U8NT29</accession>
<dbReference type="Proteomes" id="UP000818029">
    <property type="component" value="Chromosome A02"/>
</dbReference>
<dbReference type="PANTHER" id="PTHR33710:SF77">
    <property type="entry name" value="DNASE I-LIKE SUPERFAMILY PROTEIN"/>
    <property type="match status" value="1"/>
</dbReference>
<dbReference type="SUPFAM" id="SSF56219">
    <property type="entry name" value="DNase I-like"/>
    <property type="match status" value="1"/>
</dbReference>
<dbReference type="GeneID" id="107951562"/>
<dbReference type="OMA" id="VYGHIGF"/>
<gene>
    <name evidence="3" type="primary">LOC107951562</name>
</gene>
<proteinExistence type="predicted"/>
<dbReference type="InterPro" id="IPR005135">
    <property type="entry name" value="Endo/exonuclease/phosphatase"/>
</dbReference>
<dbReference type="Gene3D" id="3.60.10.10">
    <property type="entry name" value="Endonuclease/exonuclease/phosphatase"/>
    <property type="match status" value="1"/>
</dbReference>
<dbReference type="PaxDb" id="3635-A0A1U8NT29"/>
<keyword evidence="2" id="KW-1185">Reference proteome</keyword>
<evidence type="ECO:0000313" key="3">
    <source>
        <dbReference type="RefSeq" id="XP_016742136.1"/>
    </source>
</evidence>
<reference evidence="2" key="1">
    <citation type="journal article" date="2020" name="Nat. Genet.">
        <title>Genomic diversifications of five Gossypium allopolyploid species and their impact on cotton improvement.</title>
        <authorList>
            <person name="Chen Z.J."/>
            <person name="Sreedasyam A."/>
            <person name="Ando A."/>
            <person name="Song Q."/>
            <person name="De Santiago L.M."/>
            <person name="Hulse-Kemp A.M."/>
            <person name="Ding M."/>
            <person name="Ye W."/>
            <person name="Kirkbride R.C."/>
            <person name="Jenkins J."/>
            <person name="Plott C."/>
            <person name="Lovell J."/>
            <person name="Lin Y.M."/>
            <person name="Vaughn R."/>
            <person name="Liu B."/>
            <person name="Simpson S."/>
            <person name="Scheffler B.E."/>
            <person name="Wen L."/>
            <person name="Saski C.A."/>
            <person name="Grover C.E."/>
            <person name="Hu G."/>
            <person name="Conover J.L."/>
            <person name="Carlson J.W."/>
            <person name="Shu S."/>
            <person name="Boston L.B."/>
            <person name="Williams M."/>
            <person name="Peterson D.G."/>
            <person name="McGee K."/>
            <person name="Jones D.C."/>
            <person name="Wendel J.F."/>
            <person name="Stelly D.M."/>
            <person name="Grimwood J."/>
            <person name="Schmutz J."/>
        </authorList>
    </citation>
    <scope>NUCLEOTIDE SEQUENCE [LARGE SCALE GENOMIC DNA]</scope>
    <source>
        <strain evidence="2">cv. TM-1</strain>
    </source>
</reference>
<dbReference type="Pfam" id="PF03372">
    <property type="entry name" value="Exo_endo_phos"/>
    <property type="match status" value="1"/>
</dbReference>
<evidence type="ECO:0000259" key="1">
    <source>
        <dbReference type="Pfam" id="PF03372"/>
    </source>
</evidence>
<dbReference type="KEGG" id="ghi:107951562"/>
<dbReference type="InterPro" id="IPR036691">
    <property type="entry name" value="Endo/exonu/phosph_ase_sf"/>
</dbReference>
<dbReference type="PANTHER" id="PTHR33710">
    <property type="entry name" value="BNAC02G09200D PROTEIN"/>
    <property type="match status" value="1"/>
</dbReference>
<dbReference type="STRING" id="3635.A0A1U8NT29"/>
<feature type="domain" description="Endonuclease/exonuclease/phosphatase" evidence="1">
    <location>
        <begin position="12"/>
        <end position="100"/>
    </location>
</feature>
<evidence type="ECO:0000313" key="2">
    <source>
        <dbReference type="Proteomes" id="UP000818029"/>
    </source>
</evidence>